<dbReference type="InterPro" id="IPR017850">
    <property type="entry name" value="Alkaline_phosphatase_core_sf"/>
</dbReference>
<dbReference type="NCBIfam" id="TIGR01307">
    <property type="entry name" value="pgm_bpd_ind"/>
    <property type="match status" value="1"/>
</dbReference>
<dbReference type="Pfam" id="PF06415">
    <property type="entry name" value="iPGM_N"/>
    <property type="match status" value="1"/>
</dbReference>
<feature type="domain" description="BPG-independent PGAM N-terminal" evidence="11">
    <location>
        <begin position="84"/>
        <end position="289"/>
    </location>
</feature>
<organism evidence="12 13">
    <name type="scientific">Candidatus Vampirococcus lugosii</name>
    <dbReference type="NCBI Taxonomy" id="2789015"/>
    <lineage>
        <taxon>Bacteria</taxon>
        <taxon>Candidatus Absconditibacteriota</taxon>
        <taxon>Vampirococcus</taxon>
    </lineage>
</organism>
<feature type="binding site" evidence="8">
    <location>
        <position position="189"/>
    </location>
    <ligand>
        <name>substrate</name>
    </ligand>
</feature>
<evidence type="ECO:0000256" key="2">
    <source>
        <dbReference type="ARBA" id="ARBA00004798"/>
    </source>
</evidence>
<accession>A0ABS5QLI5</accession>
<dbReference type="InterPro" id="IPR005995">
    <property type="entry name" value="Pgm_bpd_ind"/>
</dbReference>
<dbReference type="Gene3D" id="3.40.1450.10">
    <property type="entry name" value="BPG-independent phosphoglycerate mutase, domain B"/>
    <property type="match status" value="1"/>
</dbReference>
<reference evidence="12 13" key="1">
    <citation type="journal article" date="2021" name="Nat. Commun.">
        <title>Reductive evolution and unique predatory mode in the CPR bacterium Vampirococcus lugosii.</title>
        <authorList>
            <person name="Moreira D."/>
            <person name="Zivanovic Y."/>
            <person name="Lopez-Archilla A.I."/>
            <person name="Iniesto M."/>
            <person name="Lopez-Garcia P."/>
        </authorList>
    </citation>
    <scope>NUCLEOTIDE SEQUENCE [LARGE SCALE GENOMIC DNA]</scope>
    <source>
        <strain evidence="12">Chiprana</strain>
    </source>
</reference>
<gene>
    <name evidence="8" type="primary">gpmI</name>
    <name evidence="12" type="ORF">VAMP_84n51</name>
</gene>
<dbReference type="SUPFAM" id="SSF53649">
    <property type="entry name" value="Alkaline phosphatase-like"/>
    <property type="match status" value="1"/>
</dbReference>
<feature type="binding site" evidence="8">
    <location>
        <begin position="254"/>
        <end position="257"/>
    </location>
    <ligand>
        <name>substrate</name>
    </ligand>
</feature>
<comment type="caution">
    <text evidence="12">The sequence shown here is derived from an EMBL/GenBank/DDBJ whole genome shotgun (WGS) entry which is preliminary data.</text>
</comment>
<protein>
    <recommendedName>
        <fullName evidence="8 9">2,3-bisphosphoglycerate-independent phosphoglycerate mutase</fullName>
        <shortName evidence="8">BPG-independent PGAM</shortName>
        <shortName evidence="8">Phosphoglyceromutase</shortName>
        <shortName evidence="8">iPGM</shortName>
        <ecNumber evidence="8 9">5.4.2.12</ecNumber>
    </recommendedName>
</protein>
<comment type="function">
    <text evidence="8">Catalyzes the interconversion of 2-phosphoglycerate and 3-phosphoglycerate.</text>
</comment>
<feature type="binding site" evidence="8">
    <location>
        <begin position="151"/>
        <end position="152"/>
    </location>
    <ligand>
        <name>substrate</name>
    </ligand>
</feature>
<comment type="similarity">
    <text evidence="3 8">Belongs to the BPG-independent phosphoglycerate mutase family.</text>
</comment>
<dbReference type="Pfam" id="PF01676">
    <property type="entry name" value="Metalloenzyme"/>
    <property type="match status" value="1"/>
</dbReference>
<comment type="catalytic activity">
    <reaction evidence="1 8">
        <text>(2R)-2-phosphoglycerate = (2R)-3-phosphoglycerate</text>
        <dbReference type="Rhea" id="RHEA:15901"/>
        <dbReference type="ChEBI" id="CHEBI:58272"/>
        <dbReference type="ChEBI" id="CHEBI:58289"/>
        <dbReference type="EC" id="5.4.2.12"/>
    </reaction>
</comment>
<evidence type="ECO:0000256" key="4">
    <source>
        <dbReference type="ARBA" id="ARBA00022723"/>
    </source>
</evidence>
<evidence type="ECO:0000256" key="5">
    <source>
        <dbReference type="ARBA" id="ARBA00023152"/>
    </source>
</evidence>
<feature type="binding site" evidence="8">
    <location>
        <position position="62"/>
    </location>
    <ligand>
        <name>Mn(2+)</name>
        <dbReference type="ChEBI" id="CHEBI:29035"/>
        <label>2</label>
    </ligand>
</feature>
<feature type="binding site" evidence="8">
    <location>
        <position position="123"/>
    </location>
    <ligand>
        <name>substrate</name>
    </ligand>
</feature>
<name>A0ABS5QLI5_9BACT</name>
<feature type="binding site" evidence="8">
    <location>
        <position position="327"/>
    </location>
    <ligand>
        <name>substrate</name>
    </ligand>
</feature>
<dbReference type="GO" id="GO:0004619">
    <property type="term" value="F:phosphoglycerate mutase activity"/>
    <property type="evidence" value="ECO:0007669"/>
    <property type="project" value="UniProtKB-EC"/>
</dbReference>
<feature type="binding site" evidence="8">
    <location>
        <position position="450"/>
    </location>
    <ligand>
        <name>Mn(2+)</name>
        <dbReference type="ChEBI" id="CHEBI:29035"/>
        <label>1</label>
    </ligand>
</feature>
<comment type="pathway">
    <text evidence="2 8">Carbohydrate degradation; glycolysis; pyruvate from D-glyceraldehyde 3-phosphate: step 3/5.</text>
</comment>
<feature type="active site" description="Phosphoserine intermediate" evidence="8">
    <location>
        <position position="62"/>
    </location>
</feature>
<feature type="binding site" evidence="8">
    <location>
        <position position="183"/>
    </location>
    <ligand>
        <name>substrate</name>
    </ligand>
</feature>
<evidence type="ECO:0000256" key="8">
    <source>
        <dbReference type="HAMAP-Rule" id="MF_01038"/>
    </source>
</evidence>
<keyword evidence="6 8" id="KW-0464">Manganese</keyword>
<dbReference type="PANTHER" id="PTHR31637:SF0">
    <property type="entry name" value="2,3-BISPHOSPHOGLYCERATE-INDEPENDENT PHOSPHOGLYCERATE MUTASE"/>
    <property type="match status" value="1"/>
</dbReference>
<dbReference type="Gene3D" id="3.40.720.10">
    <property type="entry name" value="Alkaline Phosphatase, subunit A"/>
    <property type="match status" value="1"/>
</dbReference>
<dbReference type="RefSeq" id="WP_213349157.1">
    <property type="nucleotide sequence ID" value="NZ_JAEDAM010000035.1"/>
</dbReference>
<sequence length="504" mass="57210">MKKDKLALIILDGVGINEKKPEQNALIQAKTPNLDKLWAGEYSKIEASGKNVGVSDGQMGNSEIGHMTIGAGRIIKQIPTKVKDLLQTGKFKDLNVYKDGLKHIQKNNSNIHIIQLFGPGGVHASYEHLLGFIDLIPGDISVYLHLLGDGRDLVPRSMFGYMKDFLEILENYPNIKISTIGGRYYGMDRDNNWERIQKFYKQMIGDDNITNLSILDYIKKSYDNEIFDEFIEPTSFTGTEKIKDGDLVCFLNFRSDRAKQLTKVFVEENFNEFERKNLKNIEFISMTKYYGEYKGKYFIEDENLDNILGEILEKNNLSQLHLAETEKFAHVTKFFNGGKEVKFKNEKDILVKSPKVKSYDLCPEMSAELIYDEFVKNINNFDFFVINFANGDMVGHTGDMQATIKAIEKLDFILGNIIDISNQNSIKLIITADHGNCEEMGTEENKKTSHTTNPVPLWYISNGKTQKIKEKGGLKDIAPTILDILQIEIVSEMDGISLLSGDVE</sequence>
<dbReference type="EC" id="5.4.2.12" evidence="8 9"/>
<evidence type="ECO:0000313" key="13">
    <source>
        <dbReference type="Proteomes" id="UP000680365"/>
    </source>
</evidence>
<dbReference type="HAMAP" id="MF_01038">
    <property type="entry name" value="GpmI"/>
    <property type="match status" value="1"/>
</dbReference>
<evidence type="ECO:0000313" key="12">
    <source>
        <dbReference type="EMBL" id="MBS8122055.1"/>
    </source>
</evidence>
<evidence type="ECO:0000256" key="6">
    <source>
        <dbReference type="ARBA" id="ARBA00023211"/>
    </source>
</evidence>
<evidence type="ECO:0000256" key="3">
    <source>
        <dbReference type="ARBA" id="ARBA00008819"/>
    </source>
</evidence>
<keyword evidence="4 8" id="KW-0479">Metal-binding</keyword>
<feature type="binding site" evidence="8">
    <location>
        <position position="396"/>
    </location>
    <ligand>
        <name>Mn(2+)</name>
        <dbReference type="ChEBI" id="CHEBI:29035"/>
        <label>1</label>
    </ligand>
</feature>
<keyword evidence="13" id="KW-1185">Reference proteome</keyword>
<evidence type="ECO:0000259" key="11">
    <source>
        <dbReference type="Pfam" id="PF06415"/>
    </source>
</evidence>
<comment type="subunit">
    <text evidence="8">Monomer.</text>
</comment>
<dbReference type="SUPFAM" id="SSF64158">
    <property type="entry name" value="2,3-Bisphosphoglycerate-independent phosphoglycerate mutase, substrate-binding domain"/>
    <property type="match status" value="1"/>
</dbReference>
<dbReference type="InterPro" id="IPR011258">
    <property type="entry name" value="BPG-indep_PGM_N"/>
</dbReference>
<evidence type="ECO:0000256" key="9">
    <source>
        <dbReference type="NCBIfam" id="TIGR01307"/>
    </source>
</evidence>
<keyword evidence="5 8" id="KW-0324">Glycolysis</keyword>
<evidence type="ECO:0000259" key="10">
    <source>
        <dbReference type="Pfam" id="PF01676"/>
    </source>
</evidence>
<feature type="domain" description="Metalloenzyme" evidence="10">
    <location>
        <begin position="5"/>
        <end position="488"/>
    </location>
</feature>
<dbReference type="InterPro" id="IPR006124">
    <property type="entry name" value="Metalloenzyme"/>
</dbReference>
<feature type="binding site" evidence="8">
    <location>
        <position position="12"/>
    </location>
    <ligand>
        <name>Mn(2+)</name>
        <dbReference type="ChEBI" id="CHEBI:29035"/>
        <label>2</label>
    </ligand>
</feature>
<dbReference type="PANTHER" id="PTHR31637">
    <property type="entry name" value="2,3-BISPHOSPHOGLYCERATE-INDEPENDENT PHOSPHOGLYCERATE MUTASE"/>
    <property type="match status" value="1"/>
</dbReference>
<feature type="binding site" evidence="8">
    <location>
        <position position="392"/>
    </location>
    <ligand>
        <name>Mn(2+)</name>
        <dbReference type="ChEBI" id="CHEBI:29035"/>
        <label>1</label>
    </ligand>
</feature>
<dbReference type="InterPro" id="IPR036646">
    <property type="entry name" value="PGAM_B_sf"/>
</dbReference>
<evidence type="ECO:0000256" key="1">
    <source>
        <dbReference type="ARBA" id="ARBA00000370"/>
    </source>
</evidence>
<keyword evidence="7 8" id="KW-0413">Isomerase</keyword>
<comment type="cofactor">
    <cofactor evidence="8">
        <name>Mn(2+)</name>
        <dbReference type="ChEBI" id="CHEBI:29035"/>
    </cofactor>
    <text evidence="8">Binds 2 manganese ions per subunit.</text>
</comment>
<dbReference type="Proteomes" id="UP000680365">
    <property type="component" value="Unassembled WGS sequence"/>
</dbReference>
<feature type="binding site" evidence="8">
    <location>
        <position position="433"/>
    </location>
    <ligand>
        <name>Mn(2+)</name>
        <dbReference type="ChEBI" id="CHEBI:29035"/>
        <label>2</label>
    </ligand>
</feature>
<dbReference type="EMBL" id="JAEDAM010000035">
    <property type="protein sequence ID" value="MBS8122055.1"/>
    <property type="molecule type" value="Genomic_DNA"/>
</dbReference>
<evidence type="ECO:0000256" key="7">
    <source>
        <dbReference type="ARBA" id="ARBA00023235"/>
    </source>
</evidence>
<dbReference type="CDD" id="cd16010">
    <property type="entry name" value="iPGM"/>
    <property type="match status" value="1"/>
</dbReference>
<dbReference type="PIRSF" id="PIRSF001492">
    <property type="entry name" value="IPGAM"/>
    <property type="match status" value="1"/>
</dbReference>
<feature type="binding site" evidence="8">
    <location>
        <position position="434"/>
    </location>
    <ligand>
        <name>Mn(2+)</name>
        <dbReference type="ChEBI" id="CHEBI:29035"/>
        <label>2</label>
    </ligand>
</feature>
<proteinExistence type="inferred from homology"/>